<keyword evidence="1" id="KW-0472">Membrane</keyword>
<dbReference type="Pfam" id="PF14209">
    <property type="entry name" value="DUF4321"/>
    <property type="match status" value="1"/>
</dbReference>
<comment type="caution">
    <text evidence="2">The sequence shown here is derived from an EMBL/GenBank/DDBJ whole genome shotgun (WGS) entry which is preliminary data.</text>
</comment>
<feature type="transmembrane region" description="Helical" evidence="1">
    <location>
        <begin position="70"/>
        <end position="90"/>
    </location>
</feature>
<evidence type="ECO:0000313" key="3">
    <source>
        <dbReference type="Proteomes" id="UP000179243"/>
    </source>
</evidence>
<name>A0A1F7FIM6_UNCRA</name>
<proteinExistence type="predicted"/>
<dbReference type="AlphaFoldDB" id="A0A1F7FIM6"/>
<dbReference type="Proteomes" id="UP000179243">
    <property type="component" value="Unassembled WGS sequence"/>
</dbReference>
<keyword evidence="1" id="KW-0812">Transmembrane</keyword>
<evidence type="ECO:0000313" key="2">
    <source>
        <dbReference type="EMBL" id="OGK06316.1"/>
    </source>
</evidence>
<reference evidence="2 3" key="1">
    <citation type="journal article" date="2016" name="Nat. Commun.">
        <title>Thousands of microbial genomes shed light on interconnected biogeochemical processes in an aquifer system.</title>
        <authorList>
            <person name="Anantharaman K."/>
            <person name="Brown C.T."/>
            <person name="Hug L.A."/>
            <person name="Sharon I."/>
            <person name="Castelle C.J."/>
            <person name="Probst A.J."/>
            <person name="Thomas B.C."/>
            <person name="Singh A."/>
            <person name="Wilkins M.J."/>
            <person name="Karaoz U."/>
            <person name="Brodie E.L."/>
            <person name="Williams K.H."/>
            <person name="Hubbard S.S."/>
            <person name="Banfield J.F."/>
        </authorList>
    </citation>
    <scope>NUCLEOTIDE SEQUENCE [LARGE SCALE GENOMIC DNA]</scope>
</reference>
<evidence type="ECO:0000256" key="1">
    <source>
        <dbReference type="SAM" id="Phobius"/>
    </source>
</evidence>
<gene>
    <name evidence="2" type="ORF">A2519_08570</name>
</gene>
<dbReference type="EMBL" id="MFYX01000033">
    <property type="protein sequence ID" value="OGK06316.1"/>
    <property type="molecule type" value="Genomic_DNA"/>
</dbReference>
<dbReference type="InterPro" id="IPR025470">
    <property type="entry name" value="DUF4321"/>
</dbReference>
<organism evidence="2 3">
    <name type="scientific">Candidatus Raymondbacteria bacterium RIFOXYD12_FULL_49_13</name>
    <dbReference type="NCBI Taxonomy" id="1817890"/>
    <lineage>
        <taxon>Bacteria</taxon>
        <taxon>Raymondiibacteriota</taxon>
    </lineage>
</organism>
<accession>A0A1F7FIM6</accession>
<sequence length="91" mass="10050">MNEKSLGTLVLVVVVGLIIGSVLGQVVGNLLPDSTPRTFLLGSYSPSFGFDNDTFLIDLYVIKIKMGLKFTFNIMGLIGLAISVYLFRWYK</sequence>
<protein>
    <recommendedName>
        <fullName evidence="4">DUF4321 domain-containing protein</fullName>
    </recommendedName>
</protein>
<evidence type="ECO:0008006" key="4">
    <source>
        <dbReference type="Google" id="ProtNLM"/>
    </source>
</evidence>
<keyword evidence="1" id="KW-1133">Transmembrane helix</keyword>